<reference evidence="1" key="2">
    <citation type="submission" date="2024-10" db="UniProtKB">
        <authorList>
            <consortium name="EnsemblProtists"/>
        </authorList>
    </citation>
    <scope>IDENTIFICATION</scope>
</reference>
<accession>A0A0D3JU54</accession>
<dbReference type="RefSeq" id="XP_005779468.1">
    <property type="nucleotide sequence ID" value="XM_005779411.1"/>
</dbReference>
<dbReference type="KEGG" id="ehx:EMIHUDRAFT_366747"/>
<keyword evidence="2" id="KW-1185">Reference proteome</keyword>
<organism evidence="1 2">
    <name type="scientific">Emiliania huxleyi (strain CCMP1516)</name>
    <dbReference type="NCBI Taxonomy" id="280463"/>
    <lineage>
        <taxon>Eukaryota</taxon>
        <taxon>Haptista</taxon>
        <taxon>Haptophyta</taxon>
        <taxon>Prymnesiophyceae</taxon>
        <taxon>Isochrysidales</taxon>
        <taxon>Noelaerhabdaceae</taxon>
        <taxon>Emiliania</taxon>
    </lineage>
</organism>
<dbReference type="PaxDb" id="2903-EOD27039"/>
<sequence>MELDVAMPARHEVASAMSYWMKYLAQTKGITYASVQAGYESEPACPRWETASQKRRSGVEKL</sequence>
<reference evidence="2" key="1">
    <citation type="journal article" date="2013" name="Nature">
        <title>Pan genome of the phytoplankton Emiliania underpins its global distribution.</title>
        <authorList>
            <person name="Read B.A."/>
            <person name="Kegel J."/>
            <person name="Klute M.J."/>
            <person name="Kuo A."/>
            <person name="Lefebvre S.C."/>
            <person name="Maumus F."/>
            <person name="Mayer C."/>
            <person name="Miller J."/>
            <person name="Monier A."/>
            <person name="Salamov A."/>
            <person name="Young J."/>
            <person name="Aguilar M."/>
            <person name="Claverie J.M."/>
            <person name="Frickenhaus S."/>
            <person name="Gonzalez K."/>
            <person name="Herman E.K."/>
            <person name="Lin Y.C."/>
            <person name="Napier J."/>
            <person name="Ogata H."/>
            <person name="Sarno A.F."/>
            <person name="Shmutz J."/>
            <person name="Schroeder D."/>
            <person name="de Vargas C."/>
            <person name="Verret F."/>
            <person name="von Dassow P."/>
            <person name="Valentin K."/>
            <person name="Van de Peer Y."/>
            <person name="Wheeler G."/>
            <person name="Dacks J.B."/>
            <person name="Delwiche C.F."/>
            <person name="Dyhrman S.T."/>
            <person name="Glockner G."/>
            <person name="John U."/>
            <person name="Richards T."/>
            <person name="Worden A.Z."/>
            <person name="Zhang X."/>
            <person name="Grigoriev I.V."/>
            <person name="Allen A.E."/>
            <person name="Bidle K."/>
            <person name="Borodovsky M."/>
            <person name="Bowler C."/>
            <person name="Brownlee C."/>
            <person name="Cock J.M."/>
            <person name="Elias M."/>
            <person name="Gladyshev V.N."/>
            <person name="Groth M."/>
            <person name="Guda C."/>
            <person name="Hadaegh A."/>
            <person name="Iglesias-Rodriguez M.D."/>
            <person name="Jenkins J."/>
            <person name="Jones B.M."/>
            <person name="Lawson T."/>
            <person name="Leese F."/>
            <person name="Lindquist E."/>
            <person name="Lobanov A."/>
            <person name="Lomsadze A."/>
            <person name="Malik S.B."/>
            <person name="Marsh M.E."/>
            <person name="Mackinder L."/>
            <person name="Mock T."/>
            <person name="Mueller-Roeber B."/>
            <person name="Pagarete A."/>
            <person name="Parker M."/>
            <person name="Probert I."/>
            <person name="Quesneville H."/>
            <person name="Raines C."/>
            <person name="Rensing S.A."/>
            <person name="Riano-Pachon D.M."/>
            <person name="Richier S."/>
            <person name="Rokitta S."/>
            <person name="Shiraiwa Y."/>
            <person name="Soanes D.M."/>
            <person name="van der Giezen M."/>
            <person name="Wahlund T.M."/>
            <person name="Williams B."/>
            <person name="Wilson W."/>
            <person name="Wolfe G."/>
            <person name="Wurch L.L."/>
        </authorList>
    </citation>
    <scope>NUCLEOTIDE SEQUENCE</scope>
</reference>
<evidence type="ECO:0000313" key="1">
    <source>
        <dbReference type="EnsemblProtists" id="EOD27039"/>
    </source>
</evidence>
<dbReference type="AlphaFoldDB" id="A0A0D3JU54"/>
<proteinExistence type="predicted"/>
<protein>
    <submittedName>
        <fullName evidence="1">Uncharacterized protein</fullName>
    </submittedName>
</protein>
<dbReference type="EnsemblProtists" id="EOD27039">
    <property type="protein sequence ID" value="EOD27039"/>
    <property type="gene ID" value="EMIHUDRAFT_366747"/>
</dbReference>
<name>A0A0D3JU54_EMIH1</name>
<evidence type="ECO:0000313" key="2">
    <source>
        <dbReference type="Proteomes" id="UP000013827"/>
    </source>
</evidence>
<dbReference type="Proteomes" id="UP000013827">
    <property type="component" value="Unassembled WGS sequence"/>
</dbReference>
<dbReference type="HOGENOM" id="CLU_2985409_0_0_1"/>
<dbReference type="GeneID" id="17272584"/>